<protein>
    <submittedName>
        <fullName evidence="1">Uncharacterized protein</fullName>
    </submittedName>
</protein>
<reference evidence="1" key="1">
    <citation type="submission" date="2019-08" db="EMBL/GenBank/DDBJ databases">
        <authorList>
            <person name="Kucharzyk K."/>
            <person name="Murdoch R.W."/>
            <person name="Higgins S."/>
            <person name="Loffler F."/>
        </authorList>
    </citation>
    <scope>NUCLEOTIDE SEQUENCE</scope>
</reference>
<gene>
    <name evidence="1" type="ORF">SDC9_147606</name>
</gene>
<organism evidence="1">
    <name type="scientific">bioreactor metagenome</name>
    <dbReference type="NCBI Taxonomy" id="1076179"/>
    <lineage>
        <taxon>unclassified sequences</taxon>
        <taxon>metagenomes</taxon>
        <taxon>ecological metagenomes</taxon>
    </lineage>
</organism>
<accession>A0A645EGK9</accession>
<proteinExistence type="predicted"/>
<dbReference type="AlphaFoldDB" id="A0A645EGK9"/>
<comment type="caution">
    <text evidence="1">The sequence shown here is derived from an EMBL/GenBank/DDBJ whole genome shotgun (WGS) entry which is preliminary data.</text>
</comment>
<sequence length="54" mass="6063">MTIVVYNCKKCPEGTSGKCDGNVENCMCKRCPRNLGQCLITKYCKETESVLEIQ</sequence>
<evidence type="ECO:0000313" key="1">
    <source>
        <dbReference type="EMBL" id="MPN00412.1"/>
    </source>
</evidence>
<dbReference type="EMBL" id="VSSQ01046438">
    <property type="protein sequence ID" value="MPN00412.1"/>
    <property type="molecule type" value="Genomic_DNA"/>
</dbReference>
<name>A0A645EGK9_9ZZZZ</name>